<comment type="caution">
    <text evidence="1">The sequence shown here is derived from an EMBL/GenBank/DDBJ whole genome shotgun (WGS) entry which is preliminary data.</text>
</comment>
<dbReference type="AlphaFoldDB" id="A0A4R3MW86"/>
<dbReference type="InterPro" id="IPR050490">
    <property type="entry name" value="Bact_solute-bd_prot1"/>
</dbReference>
<dbReference type="InterPro" id="IPR006059">
    <property type="entry name" value="SBP"/>
</dbReference>
<gene>
    <name evidence="1" type="ORF">EDD68_11359</name>
</gene>
<dbReference type="PANTHER" id="PTHR43649">
    <property type="entry name" value="ARABINOSE-BINDING PROTEIN-RELATED"/>
    <property type="match status" value="1"/>
</dbReference>
<reference evidence="1 2" key="1">
    <citation type="submission" date="2019-03" db="EMBL/GenBank/DDBJ databases">
        <title>Genomic Encyclopedia of Type Strains, Phase IV (KMG-IV): sequencing the most valuable type-strain genomes for metagenomic binning, comparative biology and taxonomic classification.</title>
        <authorList>
            <person name="Goeker M."/>
        </authorList>
    </citation>
    <scope>NUCLEOTIDE SEQUENCE [LARGE SCALE GENOMIC DNA]</scope>
    <source>
        <strain evidence="1 2">DSM 25894</strain>
    </source>
</reference>
<dbReference type="SUPFAM" id="SSF53850">
    <property type="entry name" value="Periplasmic binding protein-like II"/>
    <property type="match status" value="1"/>
</dbReference>
<keyword evidence="2" id="KW-1185">Reference proteome</keyword>
<evidence type="ECO:0000313" key="2">
    <source>
        <dbReference type="Proteomes" id="UP000294650"/>
    </source>
</evidence>
<protein>
    <submittedName>
        <fullName evidence="1">Carbohydrate ABC transporter substrate-binding protein (CUT1 family)</fullName>
    </submittedName>
</protein>
<dbReference type="Proteomes" id="UP000294650">
    <property type="component" value="Unassembled WGS sequence"/>
</dbReference>
<proteinExistence type="predicted"/>
<sequence length="404" mass="45200">MGCSEDEDASGDGKVTLKFWVFGSAGYEQLAEEYMEDHPDVNIEINHSEMNDLHNNLFTSISAGSGAPDITMIEVSAIAKFMEAQDRFYNLYDFGAEDIKDQYLDWKWNMAESPDGSYLIGLPTDIGPTTMFYRTDVFEEAGLPTDPDEVSSMFQTWEDFFEIGKQIKAETGKPIVDGPELLYNALRDQADQQYFNENDELIIEGNSAVKEAYDFTARLIEEGLVGQNELWTPEWGNAMADGSYGVLLAPSWMVANVKENAPDASGKWRITTMPEGAGNWGGSYIAIPKESEHPEEAYAFIEWLVSPENQLTSFKNNGLFPSALPVYEESDFIESTDDYFGGQQVAKIFSEAAEQVKPVYMGKNHAIVQTEIVNALMNVVTKGTDPEAEWDEALTRIKAQLERQ</sequence>
<dbReference type="EMBL" id="SMAN01000013">
    <property type="protein sequence ID" value="TCT20495.1"/>
    <property type="molecule type" value="Genomic_DNA"/>
</dbReference>
<evidence type="ECO:0000313" key="1">
    <source>
        <dbReference type="EMBL" id="TCT20495.1"/>
    </source>
</evidence>
<dbReference type="PANTHER" id="PTHR43649:SF32">
    <property type="entry name" value="SUGAR BINDING SECRETED PROTEIN"/>
    <property type="match status" value="1"/>
</dbReference>
<accession>A0A4R3MW86</accession>
<dbReference type="Pfam" id="PF01547">
    <property type="entry name" value="SBP_bac_1"/>
    <property type="match status" value="1"/>
</dbReference>
<dbReference type="Gene3D" id="3.40.190.10">
    <property type="entry name" value="Periplasmic binding protein-like II"/>
    <property type="match status" value="1"/>
</dbReference>
<organism evidence="1 2">
    <name type="scientific">Melghiribacillus thermohalophilus</name>
    <dbReference type="NCBI Taxonomy" id="1324956"/>
    <lineage>
        <taxon>Bacteria</taxon>
        <taxon>Bacillati</taxon>
        <taxon>Bacillota</taxon>
        <taxon>Bacilli</taxon>
        <taxon>Bacillales</taxon>
        <taxon>Bacillaceae</taxon>
        <taxon>Melghiribacillus</taxon>
    </lineage>
</organism>
<name>A0A4R3MW86_9BACI</name>